<comment type="similarity">
    <text evidence="1">Belongs to the AB hydrolase superfamily. AB hydrolase 2 family.</text>
</comment>
<name>A0A1F6U2T4_9PROT</name>
<evidence type="ECO:0000256" key="2">
    <source>
        <dbReference type="ARBA" id="ARBA00022801"/>
    </source>
</evidence>
<evidence type="ECO:0000313" key="5">
    <source>
        <dbReference type="Proteomes" id="UP000179037"/>
    </source>
</evidence>
<feature type="domain" description="Phospholipase/carboxylesterase/thioesterase" evidence="3">
    <location>
        <begin position="17"/>
        <end position="222"/>
    </location>
</feature>
<dbReference type="PANTHER" id="PTHR10655">
    <property type="entry name" value="LYSOPHOSPHOLIPASE-RELATED"/>
    <property type="match status" value="1"/>
</dbReference>
<dbReference type="AlphaFoldDB" id="A0A1F6U2T4"/>
<dbReference type="EMBL" id="MFTC01000035">
    <property type="protein sequence ID" value="OGI51651.1"/>
    <property type="molecule type" value="Genomic_DNA"/>
</dbReference>
<dbReference type="Pfam" id="PF02230">
    <property type="entry name" value="Abhydrolase_2"/>
    <property type="match status" value="1"/>
</dbReference>
<evidence type="ECO:0000313" key="4">
    <source>
        <dbReference type="EMBL" id="OGI51651.1"/>
    </source>
</evidence>
<organism evidence="4 5">
    <name type="scientific">Candidatus Muproteobacteria bacterium RIFCSPLOWO2_01_FULL_60_18</name>
    <dbReference type="NCBI Taxonomy" id="1817768"/>
    <lineage>
        <taxon>Bacteria</taxon>
        <taxon>Pseudomonadati</taxon>
        <taxon>Pseudomonadota</taxon>
        <taxon>Candidatus Muproteobacteria</taxon>
    </lineage>
</organism>
<sequence length="229" mass="25226">MDARPRDEPAIEVETGSGPSASVIWLHGLGADGQDFEVIIPELRLPTQPVLRFVFPHAPYRPVTINGGYIMRAWYDIAMSERGLEQNLEHIRESKRILQGLIENEIQRGIACERIVLAGFSQGGAIALHTGLRYSKSLAGIMSLSAPVPFAESLMAEVDPANATIPVFMAHGTDDRMIPFDLAQQAHGQMEARGLHLEWHTYAMGHTVVLDEIQDIARWLARVLGNKGG</sequence>
<accession>A0A1F6U2T4</accession>
<comment type="caution">
    <text evidence="4">The sequence shown here is derived from an EMBL/GenBank/DDBJ whole genome shotgun (WGS) entry which is preliminary data.</text>
</comment>
<dbReference type="InterPro" id="IPR003140">
    <property type="entry name" value="PLipase/COase/thioEstase"/>
</dbReference>
<dbReference type="PANTHER" id="PTHR10655:SF17">
    <property type="entry name" value="LYSOPHOSPHOLIPASE-LIKE PROTEIN 1"/>
    <property type="match status" value="1"/>
</dbReference>
<keyword evidence="2" id="KW-0378">Hydrolase</keyword>
<evidence type="ECO:0000256" key="1">
    <source>
        <dbReference type="ARBA" id="ARBA00006499"/>
    </source>
</evidence>
<dbReference type="Proteomes" id="UP000179037">
    <property type="component" value="Unassembled WGS sequence"/>
</dbReference>
<protein>
    <submittedName>
        <fullName evidence="4">Carboxylesterase</fullName>
    </submittedName>
</protein>
<evidence type="ECO:0000259" key="3">
    <source>
        <dbReference type="Pfam" id="PF02230"/>
    </source>
</evidence>
<dbReference type="SUPFAM" id="SSF53474">
    <property type="entry name" value="alpha/beta-Hydrolases"/>
    <property type="match status" value="1"/>
</dbReference>
<proteinExistence type="inferred from homology"/>
<gene>
    <name evidence="4" type="ORF">A3A87_00225</name>
</gene>
<dbReference type="Gene3D" id="3.40.50.1820">
    <property type="entry name" value="alpha/beta hydrolase"/>
    <property type="match status" value="1"/>
</dbReference>
<dbReference type="STRING" id="1817768.A3A87_00225"/>
<dbReference type="InterPro" id="IPR029058">
    <property type="entry name" value="AB_hydrolase_fold"/>
</dbReference>
<reference evidence="4 5" key="1">
    <citation type="journal article" date="2016" name="Nat. Commun.">
        <title>Thousands of microbial genomes shed light on interconnected biogeochemical processes in an aquifer system.</title>
        <authorList>
            <person name="Anantharaman K."/>
            <person name="Brown C.T."/>
            <person name="Hug L.A."/>
            <person name="Sharon I."/>
            <person name="Castelle C.J."/>
            <person name="Probst A.J."/>
            <person name="Thomas B.C."/>
            <person name="Singh A."/>
            <person name="Wilkins M.J."/>
            <person name="Karaoz U."/>
            <person name="Brodie E.L."/>
            <person name="Williams K.H."/>
            <person name="Hubbard S.S."/>
            <person name="Banfield J.F."/>
        </authorList>
    </citation>
    <scope>NUCLEOTIDE SEQUENCE [LARGE SCALE GENOMIC DNA]</scope>
</reference>
<dbReference type="InterPro" id="IPR050565">
    <property type="entry name" value="LYPA1-2/EST-like"/>
</dbReference>
<dbReference type="GO" id="GO:0016787">
    <property type="term" value="F:hydrolase activity"/>
    <property type="evidence" value="ECO:0007669"/>
    <property type="project" value="UniProtKB-KW"/>
</dbReference>